<name>A0A8J3L7K1_9ACTN</name>
<gene>
    <name evidence="1" type="ORF">Cco03nite_44850</name>
</gene>
<comment type="caution">
    <text evidence="1">The sequence shown here is derived from an EMBL/GenBank/DDBJ whole genome shotgun (WGS) entry which is preliminary data.</text>
</comment>
<dbReference type="InterPro" id="IPR012349">
    <property type="entry name" value="Split_barrel_FMN-bd"/>
</dbReference>
<dbReference type="RefSeq" id="WP_203694121.1">
    <property type="nucleotide sequence ID" value="NZ_BAAALC010000029.1"/>
</dbReference>
<dbReference type="Gene3D" id="2.30.110.10">
    <property type="entry name" value="Electron Transport, Fmn-binding Protein, Chain A"/>
    <property type="match status" value="1"/>
</dbReference>
<dbReference type="EMBL" id="BONI01000038">
    <property type="protein sequence ID" value="GIG07785.1"/>
    <property type="molecule type" value="Genomic_DNA"/>
</dbReference>
<dbReference type="AlphaFoldDB" id="A0A8J3L7K1"/>
<evidence type="ECO:0000313" key="1">
    <source>
        <dbReference type="EMBL" id="GIG07785.1"/>
    </source>
</evidence>
<evidence type="ECO:0008006" key="3">
    <source>
        <dbReference type="Google" id="ProtNLM"/>
    </source>
</evidence>
<proteinExistence type="predicted"/>
<organism evidence="1 2">
    <name type="scientific">Catellatospora coxensis</name>
    <dbReference type="NCBI Taxonomy" id="310354"/>
    <lineage>
        <taxon>Bacteria</taxon>
        <taxon>Bacillati</taxon>
        <taxon>Actinomycetota</taxon>
        <taxon>Actinomycetes</taxon>
        <taxon>Micromonosporales</taxon>
        <taxon>Micromonosporaceae</taxon>
        <taxon>Catellatospora</taxon>
    </lineage>
</organism>
<reference evidence="1 2" key="1">
    <citation type="submission" date="2021-01" db="EMBL/GenBank/DDBJ databases">
        <title>Whole genome shotgun sequence of Catellatospora coxensis NBRC 107359.</title>
        <authorList>
            <person name="Komaki H."/>
            <person name="Tamura T."/>
        </authorList>
    </citation>
    <scope>NUCLEOTIDE SEQUENCE [LARGE SCALE GENOMIC DNA]</scope>
    <source>
        <strain evidence="1 2">NBRC 107359</strain>
    </source>
</reference>
<dbReference type="SUPFAM" id="SSF50475">
    <property type="entry name" value="FMN-binding split barrel"/>
    <property type="match status" value="1"/>
</dbReference>
<dbReference type="Proteomes" id="UP000630887">
    <property type="component" value="Unassembled WGS sequence"/>
</dbReference>
<dbReference type="GO" id="GO:0016491">
    <property type="term" value="F:oxidoreductase activity"/>
    <property type="evidence" value="ECO:0007669"/>
    <property type="project" value="InterPro"/>
</dbReference>
<dbReference type="Pfam" id="PF04075">
    <property type="entry name" value="F420H2_quin_red"/>
    <property type="match status" value="1"/>
</dbReference>
<dbReference type="InterPro" id="IPR004378">
    <property type="entry name" value="F420H2_quin_Rdtase"/>
</dbReference>
<accession>A0A8J3L7K1</accession>
<sequence>MTESSEYGYLSTTDRHTGRWHTVESRYAARGGVIYLMSGDRERADWVRNILANPQVLWRVGGPGELTPDGAVPAEARPVTDDPYAEAEARRLLAVRYEGWRDGDELSEWANTAMVVAVHPSY</sequence>
<evidence type="ECO:0000313" key="2">
    <source>
        <dbReference type="Proteomes" id="UP000630887"/>
    </source>
</evidence>
<keyword evidence="2" id="KW-1185">Reference proteome</keyword>
<protein>
    <recommendedName>
        <fullName evidence="3">Deazaflavin-dependent oxidoreductase (Nitroreductase family)</fullName>
    </recommendedName>
</protein>